<proteinExistence type="predicted"/>
<gene>
    <name evidence="2" type="ORF">GGD41_007058</name>
</gene>
<feature type="domain" description="IraD/Gp25-like" evidence="1">
    <location>
        <begin position="32"/>
        <end position="114"/>
    </location>
</feature>
<dbReference type="InterPro" id="IPR007048">
    <property type="entry name" value="IraD/Gp25-like"/>
</dbReference>
<evidence type="ECO:0000313" key="3">
    <source>
        <dbReference type="Proteomes" id="UP000572540"/>
    </source>
</evidence>
<sequence>MPTGPSLYDMLLGHIGGEPLSAHSAPTLEVMSVMRNVERILNTRAGSLKHVPSFGLPDLTNIYKALPASVHLLKQQMEATLPAFEPRIGSIDIEIDDNDLDEDPDPGITVRYVMTCHLRKTGLVRFGTYFGPTGRLRLERKPPQRDENRKPR</sequence>
<dbReference type="NCBIfam" id="TIGR03357">
    <property type="entry name" value="VI_zyme"/>
    <property type="match status" value="1"/>
</dbReference>
<dbReference type="AlphaFoldDB" id="A0A7Y9WG98"/>
<dbReference type="Gene3D" id="3.10.450.40">
    <property type="match status" value="1"/>
</dbReference>
<dbReference type="InterPro" id="IPR017737">
    <property type="entry name" value="TssE1-like"/>
</dbReference>
<evidence type="ECO:0000313" key="2">
    <source>
        <dbReference type="EMBL" id="NYH19830.1"/>
    </source>
</evidence>
<dbReference type="RefSeq" id="WP_179704749.1">
    <property type="nucleotide sequence ID" value="NZ_JACCAU010000001.1"/>
</dbReference>
<dbReference type="Pfam" id="PF04965">
    <property type="entry name" value="GPW_gp25"/>
    <property type="match status" value="1"/>
</dbReference>
<evidence type="ECO:0000259" key="1">
    <source>
        <dbReference type="Pfam" id="PF04965"/>
    </source>
</evidence>
<accession>A0A7Y9WG98</accession>
<dbReference type="SUPFAM" id="SSF160719">
    <property type="entry name" value="gpW/gp25-like"/>
    <property type="match status" value="1"/>
</dbReference>
<dbReference type="EMBL" id="JACCAU010000001">
    <property type="protein sequence ID" value="NYH19830.1"/>
    <property type="molecule type" value="Genomic_DNA"/>
</dbReference>
<organism evidence="2 3">
    <name type="scientific">Paraburkholderia bryophila</name>
    <dbReference type="NCBI Taxonomy" id="420952"/>
    <lineage>
        <taxon>Bacteria</taxon>
        <taxon>Pseudomonadati</taxon>
        <taxon>Pseudomonadota</taxon>
        <taxon>Betaproteobacteria</taxon>
        <taxon>Burkholderiales</taxon>
        <taxon>Burkholderiaceae</taxon>
        <taxon>Paraburkholderia</taxon>
    </lineage>
</organism>
<protein>
    <submittedName>
        <fullName evidence="2">Type VI secretion system protein</fullName>
    </submittedName>
</protein>
<name>A0A7Y9WG98_9BURK</name>
<reference evidence="2 3" key="1">
    <citation type="submission" date="2020-07" db="EMBL/GenBank/DDBJ databases">
        <title>Exploring microbial biodiversity for novel pathways involved in the catabolism of aromatic compounds derived from lignin.</title>
        <authorList>
            <person name="Elkins J."/>
        </authorList>
    </citation>
    <scope>NUCLEOTIDE SEQUENCE [LARGE SCALE GENOMIC DNA]</scope>
    <source>
        <strain evidence="2 3">H2C3B</strain>
    </source>
</reference>
<dbReference type="Proteomes" id="UP000572540">
    <property type="component" value="Unassembled WGS sequence"/>
</dbReference>
<comment type="caution">
    <text evidence="2">The sequence shown here is derived from an EMBL/GenBank/DDBJ whole genome shotgun (WGS) entry which is preliminary data.</text>
</comment>